<keyword evidence="3" id="KW-1003">Cell membrane</keyword>
<dbReference type="PROSITE" id="PS51103">
    <property type="entry name" value="PTS_EIIC_TYPE_1"/>
    <property type="match status" value="1"/>
</dbReference>
<comment type="caution">
    <text evidence="15">The sequence shown here is derived from an EMBL/GenBank/DDBJ whole genome shotgun (WGS) entry which is preliminary data.</text>
</comment>
<dbReference type="PROSITE" id="PS01035">
    <property type="entry name" value="PTS_EIIB_TYPE_1_CYS"/>
    <property type="match status" value="1"/>
</dbReference>
<dbReference type="PANTHER" id="PTHR30175">
    <property type="entry name" value="PHOSPHOTRANSFERASE SYSTEM TRANSPORT PROTEIN"/>
    <property type="match status" value="1"/>
</dbReference>
<dbReference type="Pfam" id="PF02378">
    <property type="entry name" value="PTS_EIIC"/>
    <property type="match status" value="1"/>
</dbReference>
<dbReference type="Pfam" id="PF00367">
    <property type="entry name" value="PTS_EIIB"/>
    <property type="match status" value="1"/>
</dbReference>
<organism evidence="15 16">
    <name type="scientific">Paenibacillus terreus</name>
    <dbReference type="NCBI Taxonomy" id="1387834"/>
    <lineage>
        <taxon>Bacteria</taxon>
        <taxon>Bacillati</taxon>
        <taxon>Bacillota</taxon>
        <taxon>Bacilli</taxon>
        <taxon>Bacillales</taxon>
        <taxon>Paenibacillaceae</taxon>
        <taxon>Paenibacillus</taxon>
    </lineage>
</organism>
<dbReference type="PANTHER" id="PTHR30175:SF1">
    <property type="entry name" value="PTS SYSTEM ARBUTIN-, CELLOBIOSE-, AND SALICIN-SPECIFIC EIIBC COMPONENT-RELATED"/>
    <property type="match status" value="1"/>
</dbReference>
<keyword evidence="16" id="KW-1185">Reference proteome</keyword>
<feature type="transmembrane region" description="Helical" evidence="12">
    <location>
        <begin position="355"/>
        <end position="375"/>
    </location>
</feature>
<dbReference type="Proteomes" id="UP001580407">
    <property type="component" value="Unassembled WGS sequence"/>
</dbReference>
<evidence type="ECO:0000256" key="5">
    <source>
        <dbReference type="ARBA" id="ARBA00022679"/>
    </source>
</evidence>
<evidence type="ECO:0000256" key="11">
    <source>
        <dbReference type="PROSITE-ProRule" id="PRU00421"/>
    </source>
</evidence>
<feature type="domain" description="PTS EIIB type-1" evidence="13">
    <location>
        <begin position="6"/>
        <end position="88"/>
    </location>
</feature>
<dbReference type="SUPFAM" id="SSF55604">
    <property type="entry name" value="Glucose permease domain IIB"/>
    <property type="match status" value="1"/>
</dbReference>
<feature type="transmembrane region" description="Helical" evidence="12">
    <location>
        <begin position="239"/>
        <end position="262"/>
    </location>
</feature>
<feature type="transmembrane region" description="Helical" evidence="12">
    <location>
        <begin position="173"/>
        <end position="189"/>
    </location>
</feature>
<evidence type="ECO:0000259" key="14">
    <source>
        <dbReference type="PROSITE" id="PS51103"/>
    </source>
</evidence>
<keyword evidence="6" id="KW-0598">Phosphotransferase system</keyword>
<evidence type="ECO:0000259" key="13">
    <source>
        <dbReference type="PROSITE" id="PS51098"/>
    </source>
</evidence>
<dbReference type="PROSITE" id="PS51098">
    <property type="entry name" value="PTS_EIIB_TYPE_1"/>
    <property type="match status" value="1"/>
</dbReference>
<evidence type="ECO:0000256" key="2">
    <source>
        <dbReference type="ARBA" id="ARBA00022448"/>
    </source>
</evidence>
<protein>
    <submittedName>
        <fullName evidence="15">PTS transporter subunit EIIC</fullName>
    </submittedName>
</protein>
<evidence type="ECO:0000256" key="3">
    <source>
        <dbReference type="ARBA" id="ARBA00022475"/>
    </source>
</evidence>
<feature type="transmembrane region" description="Helical" evidence="12">
    <location>
        <begin position="106"/>
        <end position="133"/>
    </location>
</feature>
<feature type="transmembrane region" description="Helical" evidence="12">
    <location>
        <begin position="145"/>
        <end position="166"/>
    </location>
</feature>
<comment type="subcellular location">
    <subcellularLocation>
        <location evidence="1">Cell membrane</location>
        <topology evidence="1">Multi-pass membrane protein</topology>
    </subcellularLocation>
</comment>
<name>A0ABV5B2S0_9BACL</name>
<keyword evidence="4" id="KW-0762">Sugar transport</keyword>
<keyword evidence="5" id="KW-0808">Transferase</keyword>
<proteinExistence type="predicted"/>
<accession>A0ABV5B2S0</accession>
<dbReference type="InterPro" id="IPR001996">
    <property type="entry name" value="PTS_IIB_1"/>
</dbReference>
<keyword evidence="7 12" id="KW-0812">Transmembrane</keyword>
<dbReference type="CDD" id="cd00212">
    <property type="entry name" value="PTS_IIB_glc"/>
    <property type="match status" value="1"/>
</dbReference>
<feature type="transmembrane region" description="Helical" evidence="12">
    <location>
        <begin position="282"/>
        <end position="302"/>
    </location>
</feature>
<feature type="transmembrane region" description="Helical" evidence="12">
    <location>
        <begin position="424"/>
        <end position="447"/>
    </location>
</feature>
<feature type="transmembrane region" description="Helical" evidence="12">
    <location>
        <begin position="322"/>
        <end position="343"/>
    </location>
</feature>
<keyword evidence="2" id="KW-0813">Transport</keyword>
<evidence type="ECO:0000256" key="4">
    <source>
        <dbReference type="ARBA" id="ARBA00022597"/>
    </source>
</evidence>
<feature type="transmembrane region" description="Helical" evidence="12">
    <location>
        <begin position="209"/>
        <end position="227"/>
    </location>
</feature>
<dbReference type="RefSeq" id="WP_375523819.1">
    <property type="nucleotide sequence ID" value="NZ_JBHILM010000003.1"/>
</dbReference>
<evidence type="ECO:0000313" key="16">
    <source>
        <dbReference type="Proteomes" id="UP001580407"/>
    </source>
</evidence>
<evidence type="ECO:0000256" key="8">
    <source>
        <dbReference type="ARBA" id="ARBA00022777"/>
    </source>
</evidence>
<evidence type="ECO:0000256" key="1">
    <source>
        <dbReference type="ARBA" id="ARBA00004651"/>
    </source>
</evidence>
<feature type="transmembrane region" description="Helical" evidence="12">
    <location>
        <begin position="382"/>
        <end position="404"/>
    </location>
</feature>
<dbReference type="Gene3D" id="3.30.1360.60">
    <property type="entry name" value="Glucose permease domain IIB"/>
    <property type="match status" value="1"/>
</dbReference>
<gene>
    <name evidence="15" type="ORF">ACE3NQ_03505</name>
</gene>
<evidence type="ECO:0000256" key="12">
    <source>
        <dbReference type="SAM" id="Phobius"/>
    </source>
</evidence>
<keyword evidence="9 12" id="KW-1133">Transmembrane helix</keyword>
<evidence type="ECO:0000256" key="6">
    <source>
        <dbReference type="ARBA" id="ARBA00022683"/>
    </source>
</evidence>
<dbReference type="InterPro" id="IPR036878">
    <property type="entry name" value="Glu_permease_IIB"/>
</dbReference>
<evidence type="ECO:0000256" key="9">
    <source>
        <dbReference type="ARBA" id="ARBA00022989"/>
    </source>
</evidence>
<evidence type="ECO:0000256" key="7">
    <source>
        <dbReference type="ARBA" id="ARBA00022692"/>
    </source>
</evidence>
<feature type="active site" description="Phosphocysteine intermediate; for EIIB activity" evidence="11">
    <location>
        <position position="28"/>
    </location>
</feature>
<feature type="domain" description="PTS EIIC type-1" evidence="14">
    <location>
        <begin position="108"/>
        <end position="458"/>
    </location>
</feature>
<dbReference type="InterPro" id="IPR013013">
    <property type="entry name" value="PTS_EIIC_1"/>
</dbReference>
<evidence type="ECO:0000313" key="15">
    <source>
        <dbReference type="EMBL" id="MFB5679986.1"/>
    </source>
</evidence>
<dbReference type="InterPro" id="IPR018113">
    <property type="entry name" value="PTrfase_EIIB_Cys"/>
</dbReference>
<dbReference type="EMBL" id="JBHILM010000003">
    <property type="protein sequence ID" value="MFB5679986.1"/>
    <property type="molecule type" value="Genomic_DNA"/>
</dbReference>
<evidence type="ECO:0000256" key="10">
    <source>
        <dbReference type="ARBA" id="ARBA00023136"/>
    </source>
</evidence>
<keyword evidence="10 12" id="KW-0472">Membrane</keyword>
<dbReference type="InterPro" id="IPR003352">
    <property type="entry name" value="PTS_EIIC"/>
</dbReference>
<keyword evidence="8" id="KW-0418">Kinase</keyword>
<dbReference type="InterPro" id="IPR050558">
    <property type="entry name" value="PTS_Sugar-Specific_Components"/>
</dbReference>
<reference evidence="15 16" key="1">
    <citation type="submission" date="2024-09" db="EMBL/GenBank/DDBJ databases">
        <authorList>
            <person name="Ruan L."/>
        </authorList>
    </citation>
    <scope>NUCLEOTIDE SEQUENCE [LARGE SCALE GENOMIC DNA]</scope>
    <source>
        <strain evidence="15 16">D33</strain>
    </source>
</reference>
<sequence>MDADRKALIEQIVAGIGGKENLKFANHCATRLRLQVNDASKVKEEAVKSTRGVLGVVQKDNEVQIIIGTHVNSVYNDFIATTGEQATASADPSETGRKAKFSVHTIIDFLSGVFVPVLPVLVAAGLVAAVLNISTMYFGLDRNSGTVVVLSAINSAGFFFLPVYLGVTTARKLGINGTMGAFLGGILLSDTINNAEGLSFLGIPIAQTTYASTTLPVIFGVLLMAFVEKNVDKVIPKELKFFLRPLVTVLITVPVVLVAFGPASVYLSNIVAQGLDWVNTNFGWLSLGVFGLFSPFIVMLGLDKAFLSVITTSLATNGYESFMLPGMLVSNVAVGSAALAAFFLSKNSEFKGLSLSAGITGILGITEPSLFGVCLKYMTPLYGAMIGGGAGGVFAGIFQLKQYALVSPGLASIVTYVGGDGQLFNFWIALISALIAIVVSFAATMILSKVGKTKRTYG</sequence>